<dbReference type="EMBL" id="CP108255">
    <property type="protein sequence ID" value="WTU46000.1"/>
    <property type="molecule type" value="Genomic_DNA"/>
</dbReference>
<name>A0AAU2HC77_9ACTN</name>
<evidence type="ECO:0000256" key="1">
    <source>
        <dbReference type="SAM" id="MobiDB-lite"/>
    </source>
</evidence>
<feature type="region of interest" description="Disordered" evidence="1">
    <location>
        <begin position="1"/>
        <end position="25"/>
    </location>
</feature>
<dbReference type="Pfam" id="PF09485">
    <property type="entry name" value="CRISPR_Cse2"/>
    <property type="match status" value="1"/>
</dbReference>
<gene>
    <name evidence="2" type="primary">casB</name>
    <name evidence="2" type="ORF">OHV25_41105</name>
</gene>
<dbReference type="CDD" id="cd09731">
    <property type="entry name" value="Cse2_I-E"/>
    <property type="match status" value="1"/>
</dbReference>
<dbReference type="InterPro" id="IPR038287">
    <property type="entry name" value="Cse2_sf"/>
</dbReference>
<dbReference type="NCBIfam" id="TIGR02548">
    <property type="entry name" value="casB_cse2"/>
    <property type="match status" value="1"/>
</dbReference>
<sequence length="238" mass="25553">MSLSDDQPPQPATDHRPAPQPRAPALADCDTFVTNVRAACASPGTQQALRRALAKPVDEVPARTHAALLRGGLIPDSARGAKKRAYYAVAALIAARPRAERQTDTDTAAPADLGEPAHEQPAQPSATTEPVPTPGAPPTAWGASLGASLAQAVTRHGPEAIKEDGAEARLHLIVRQDTDGLHRMLPGVLRHLGSAGTPVDYGRLLHDLGRWPYAREAIATRWLEDYYRTLRRAREPRP</sequence>
<protein>
    <submittedName>
        <fullName evidence="2">Type I-E CRISPR-associated protein Cse2/CasB</fullName>
    </submittedName>
</protein>
<dbReference type="AlphaFoldDB" id="A0AAU2HC77"/>
<dbReference type="Gene3D" id="1.10.520.40">
    <property type="entry name" value="CRISPR-associated protein Cse2"/>
    <property type="match status" value="1"/>
</dbReference>
<feature type="region of interest" description="Disordered" evidence="1">
    <location>
        <begin position="96"/>
        <end position="138"/>
    </location>
</feature>
<dbReference type="InterPro" id="IPR013382">
    <property type="entry name" value="CRISPR-assoc_prot_Cse2"/>
</dbReference>
<proteinExistence type="predicted"/>
<accession>A0AAU2HC77</accession>
<reference evidence="2" key="1">
    <citation type="submission" date="2022-10" db="EMBL/GenBank/DDBJ databases">
        <title>The complete genomes of actinobacterial strains from the NBC collection.</title>
        <authorList>
            <person name="Joergensen T.S."/>
            <person name="Alvarez Arevalo M."/>
            <person name="Sterndorff E.B."/>
            <person name="Faurdal D."/>
            <person name="Vuksanovic O."/>
            <person name="Mourched A.-S."/>
            <person name="Charusanti P."/>
            <person name="Shaw S."/>
            <person name="Blin K."/>
            <person name="Weber T."/>
        </authorList>
    </citation>
    <scope>NUCLEOTIDE SEQUENCE</scope>
    <source>
        <strain evidence="2">NBC_00060</strain>
    </source>
</reference>
<evidence type="ECO:0000313" key="2">
    <source>
        <dbReference type="EMBL" id="WTU46000.1"/>
    </source>
</evidence>
<organism evidence="2">
    <name type="scientific">Streptomyces sp. NBC_00060</name>
    <dbReference type="NCBI Taxonomy" id="2975636"/>
    <lineage>
        <taxon>Bacteria</taxon>
        <taxon>Bacillati</taxon>
        <taxon>Actinomycetota</taxon>
        <taxon>Actinomycetes</taxon>
        <taxon>Kitasatosporales</taxon>
        <taxon>Streptomycetaceae</taxon>
        <taxon>Streptomyces</taxon>
    </lineage>
</organism>